<accession>A0AAV6XSX4</accession>
<feature type="region of interest" description="Disordered" evidence="1">
    <location>
        <begin position="303"/>
        <end position="347"/>
    </location>
</feature>
<dbReference type="PANTHER" id="PTHR33623:SF4">
    <property type="entry name" value="DUF4378 DOMAIN-CONTAINING PROTEIN"/>
    <property type="match status" value="1"/>
</dbReference>
<sequence length="480" mass="54706">MDSKLIKPKPLPKALLLKDYLLDDMSSCSSNGFKSLPRRQCCTTVRFLIEIDLKNKQQHKKYSNNFNKTPPPLLKNPSKKSTTSVFRTVINAVKRLPFAAVSSPEKSKHKKAILPRNLSKKILKKTSFWKRKSGLKEIQRWKSFDELLKENPQRLDHSNSSMTTSVFTASEECSSGNSSSEVNLNLPEAGNDAVDVPGKVVSSSYRVGVTNGDVPTDSTTSSDSTKSCTKKQWSAVNEEKEQFSPVSVLDCPFDDDQDEVSSSSSPFQHRLARMEGTKKKLMKKIKRFECLAELEPVNLAKRFSPRDSNNKSNGSPLPNSSASTDEKFKSDIEVEEEEDDEHEENRAEQKALDLLHHIEDTLPSYGIRLKADKLLMDFFKEKIIGRKVHFEEQRDGYSFDEEILEEAENWINERKIRELFLQWEVPSNRKVYVKDMEKGGEWKKSSLDQENREVAVELETKVFAALLNELLIDISCKVTI</sequence>
<feature type="compositionally biased region" description="Acidic residues" evidence="1">
    <location>
        <begin position="333"/>
        <end position="342"/>
    </location>
</feature>
<proteinExistence type="predicted"/>
<evidence type="ECO:0000313" key="3">
    <source>
        <dbReference type="Proteomes" id="UP000826271"/>
    </source>
</evidence>
<dbReference type="EMBL" id="WHWC01000005">
    <property type="protein sequence ID" value="KAG8382300.1"/>
    <property type="molecule type" value="Genomic_DNA"/>
</dbReference>
<evidence type="ECO:0000256" key="1">
    <source>
        <dbReference type="SAM" id="MobiDB-lite"/>
    </source>
</evidence>
<dbReference type="PANTHER" id="PTHR33623">
    <property type="entry name" value="OS04G0572500 PROTEIN"/>
    <property type="match status" value="1"/>
</dbReference>
<protein>
    <recommendedName>
        <fullName evidence="4">DUF4378 domain-containing protein</fullName>
    </recommendedName>
</protein>
<evidence type="ECO:0008006" key="4">
    <source>
        <dbReference type="Google" id="ProtNLM"/>
    </source>
</evidence>
<name>A0AAV6XSX4_9LAMI</name>
<dbReference type="AlphaFoldDB" id="A0AAV6XSX4"/>
<evidence type="ECO:0000313" key="2">
    <source>
        <dbReference type="EMBL" id="KAG8382300.1"/>
    </source>
</evidence>
<dbReference type="Proteomes" id="UP000826271">
    <property type="component" value="Unassembled WGS sequence"/>
</dbReference>
<reference evidence="2" key="1">
    <citation type="submission" date="2019-10" db="EMBL/GenBank/DDBJ databases">
        <authorList>
            <person name="Zhang R."/>
            <person name="Pan Y."/>
            <person name="Wang J."/>
            <person name="Ma R."/>
            <person name="Yu S."/>
        </authorList>
    </citation>
    <scope>NUCLEOTIDE SEQUENCE</scope>
    <source>
        <strain evidence="2">LA-IB0</strain>
        <tissue evidence="2">Leaf</tissue>
    </source>
</reference>
<gene>
    <name evidence="2" type="ORF">BUALT_Bualt05G0062500</name>
</gene>
<comment type="caution">
    <text evidence="2">The sequence shown here is derived from an EMBL/GenBank/DDBJ whole genome shotgun (WGS) entry which is preliminary data.</text>
</comment>
<organism evidence="2 3">
    <name type="scientific">Buddleja alternifolia</name>
    <dbReference type="NCBI Taxonomy" id="168488"/>
    <lineage>
        <taxon>Eukaryota</taxon>
        <taxon>Viridiplantae</taxon>
        <taxon>Streptophyta</taxon>
        <taxon>Embryophyta</taxon>
        <taxon>Tracheophyta</taxon>
        <taxon>Spermatophyta</taxon>
        <taxon>Magnoliopsida</taxon>
        <taxon>eudicotyledons</taxon>
        <taxon>Gunneridae</taxon>
        <taxon>Pentapetalae</taxon>
        <taxon>asterids</taxon>
        <taxon>lamiids</taxon>
        <taxon>Lamiales</taxon>
        <taxon>Scrophulariaceae</taxon>
        <taxon>Buddlejeae</taxon>
        <taxon>Buddleja</taxon>
    </lineage>
</organism>
<keyword evidence="3" id="KW-1185">Reference proteome</keyword>
<feature type="compositionally biased region" description="Polar residues" evidence="1">
    <location>
        <begin position="310"/>
        <end position="323"/>
    </location>
</feature>